<dbReference type="PANTHER" id="PTHR19376">
    <property type="entry name" value="DNA-DIRECTED RNA POLYMERASE"/>
    <property type="match status" value="1"/>
</dbReference>
<keyword evidence="10" id="KW-0804">Transcription</keyword>
<feature type="signal peptide" evidence="13">
    <location>
        <begin position="1"/>
        <end position="32"/>
    </location>
</feature>
<keyword evidence="8" id="KW-0560">Oxidoreductase</keyword>
<dbReference type="SUPFAM" id="SSF48403">
    <property type="entry name" value="Ankyrin repeat"/>
    <property type="match status" value="1"/>
</dbReference>
<keyword evidence="7" id="KW-0223">Dioxygenase</keyword>
<dbReference type="SMART" id="SM00702">
    <property type="entry name" value="P4Hc"/>
    <property type="match status" value="1"/>
</dbReference>
<feature type="repeat" description="ANK" evidence="11">
    <location>
        <begin position="445"/>
        <end position="471"/>
    </location>
</feature>
<dbReference type="Pfam" id="PF04983">
    <property type="entry name" value="RNA_pol_Rpb1_3"/>
    <property type="match status" value="1"/>
</dbReference>
<evidence type="ECO:0000256" key="1">
    <source>
        <dbReference type="ARBA" id="ARBA00001961"/>
    </source>
</evidence>
<evidence type="ECO:0000256" key="7">
    <source>
        <dbReference type="ARBA" id="ARBA00022964"/>
    </source>
</evidence>
<dbReference type="Proteomes" id="UP000186817">
    <property type="component" value="Unassembled WGS sequence"/>
</dbReference>
<dbReference type="Pfam" id="PF12796">
    <property type="entry name" value="Ank_2"/>
    <property type="match status" value="1"/>
</dbReference>
<feature type="domain" description="Fe2OG dioxygenase" evidence="14">
    <location>
        <begin position="611"/>
        <end position="728"/>
    </location>
</feature>
<dbReference type="InterPro" id="IPR007081">
    <property type="entry name" value="RNA_pol_Rpb1_5"/>
</dbReference>
<dbReference type="InterPro" id="IPR006620">
    <property type="entry name" value="Pro_4_hyd_alph"/>
</dbReference>
<evidence type="ECO:0000256" key="10">
    <source>
        <dbReference type="ARBA" id="ARBA00023163"/>
    </source>
</evidence>
<sequence length="2124" mass="230969">MGNGAGAETAAGSAGTLLIALVIEALLTLAQADTRRRVKQLLERGQVDRRSLTAEEAQKLFVCIDRGEVQQFGIAALAAIELNGHYEAPWCCGVPKMSLLDFAAWRGRDSFVSALVAANADPTEKALDDAASIMAKLPRSYVAWLARAAAQSRRAGQAASVHLSGANCICKDGNSQFASLWVFSPCAHRCCPLCPWRAFRGFGYGQVPELRCPVCGVSFQDPALSFVGQRRGIIRHGPAGPLAEHVPCKTCGCLNAPGSCCCINCSFAVSQVSSFTQEPEAELQSLVFFLPDWLRTHGQKTLRRRRTLKKWQALPDEIPEDMEERFELQAALEASRPKHGNAGSSEFCLPAFSAMTLCTAVWRPLLKCLGYRDASLRSAQAKAKAKRPLAGAFRALSPSEVAAEKLGVTRKNRSERFRAAAEVGDFRRVQAMLDAGVDIDSPNEYGQTPLFLAAFERHRDVVELLLSWGADPAKKCHGGGLPALARSASAFRMPSPRCPVLPVRLPLPEHVAHLGALHVDGFFEECFLTWLQELWKSLPPAPFAHEGDAPDEPLAEESQQKKMACSRSKARGRGVDRSRQDSAPQRSYYFDADGLVTAQLAAAAECAGLEAVPQMRFLHYARAGGSLPPHTDLSRRDWRTGQRTSHTFILYLEGAAEEGGGETVLLESLSGGPLAEVSPVRGRLLIFPHDCAHKAMPVVQPKLLLRGEMRIKTSIEAHRFNNQLLLVVAMPRGPGKRSNYNLDYSRFNGVENQDQERCVDEASTDGAEDFAVALRNMPPELQEAYRLTMISRSTGDEAAQKRANELVLQAVDKGGPQVRETFMKEISGHLPEGTLRGMDDSQFPQNSMCRTLSTFRPACSCDAYMALPAPSAVKAGSGSACSSTCPPRPFSFAQVRAPGPDHRLSRIRPDAIAGGRGGPHVEASMHEPWVLGGAALGGCGLIARSAKRRGLRRAALPDLLQSTLGKRELKRVISWTLAQRGRQETKDMLDNMKTLGFSWATRAGISLGVDDMSVPAEKAALCDGSQQRQLQAEAKYRNGEMTVVEKFLNVTEEWTRTSEQVKNEAVSNFKENDPNNPVYMMSTSGARGNISQVRQLVAMRGLMADAKGQLIDVPIQHCLREGMTVTDMLISGHGARKGVIDTALRTANSGYLYRRLDFTGSPVVVRAEDCGTEDSIPMELKGMRDSVASFKDRIRGRVLGKPVFHPESKEVLFDAGHMLTADEAGDIETLWKSLAETIEVPPVHVRSPLGCRLHDGICAKCYGEDLSTPGELVGVGHPSGTIAAQSMGEPGTQLTMRTFHTGGAFEGSAGEGVVAKHAGHVRLQSSDGEISKDDVSRKVRSVSEWRRSPQGEVGCVLAKAATLQITDGSHVLQTENLEAGTYVKVLDGASVSFGQVLYQKPVKSSPSTDEDDIETLDKPINSDQDGEILVQPADTLGSCIDEGGKLVWVLQGSAVDFEHEGSTLAVKEGDAVEPGQPLAQEWAATKCAGVPRFQEPPRSADKDAVSLRTDFDFFELAADRTTEYHKNVEIPPSLLEEPRNLPSVRPYLRQAVSRALDKADDIRSAKPAAPTSSSVFTQVWTDDAVPKLRILCSPPSLEAGASIFPTSRNLTDDCVVPSGGLVLHVIWEGKKTILWAPEESIPLLNEKKRQASEDKGQVKLGRPLLFKRTARTTIVQPDEHESQSDVFVHRCKDRVYYSRDISSLDIDADASWECAIKPGEVFLAPSKYFAEGFWWDAAEDDGVYLHSRAVPPNHAVIPELPTTKIGSDWMIAEILDDPRAADSVRVLLRRTKSVKLPPARCPVPSESHTMTFWTPLRGNGVVESAGPLVLAHEVSASVGRHYRDTHCTSIVPTRPADGTSVPPRAFLNGTSLDVASEWGPSSLCVVQHSPLGTPRAAVANSSWQEAMPRYISCDESEHLIARRTLPSKASGIVCRAKEGTRRLTAVVLNDQDLLRVPCHAQPSVRLGDLVRQHDRLSSKDVSPAAGQVVSVQTASDGGAVALVFLRRASSYLVTNKGSVLVRDGNVVQMGDCLATEPLAVPRTSDIVQGLPRIDRLFEAANGQLQARLDRIFEEEAAQRSSLDAAYAARRRFEQELLAEIQSAYGEQGVDISSKHIEAPVQVFS</sequence>
<dbReference type="PROSITE" id="PS51471">
    <property type="entry name" value="FE2OG_OXY"/>
    <property type="match status" value="1"/>
</dbReference>
<evidence type="ECO:0000256" key="5">
    <source>
        <dbReference type="ARBA" id="ARBA00022695"/>
    </source>
</evidence>
<dbReference type="Pfam" id="PF05000">
    <property type="entry name" value="RNA_pol_Rpb1_4"/>
    <property type="match status" value="1"/>
</dbReference>
<evidence type="ECO:0000256" key="6">
    <source>
        <dbReference type="ARBA" id="ARBA00022723"/>
    </source>
</evidence>
<dbReference type="GO" id="GO:0006351">
    <property type="term" value="P:DNA-templated transcription"/>
    <property type="evidence" value="ECO:0007669"/>
    <property type="project" value="InterPro"/>
</dbReference>
<dbReference type="EMBL" id="LSRX01001566">
    <property type="protein sequence ID" value="OLP78766.1"/>
    <property type="molecule type" value="Genomic_DNA"/>
</dbReference>
<evidence type="ECO:0000256" key="13">
    <source>
        <dbReference type="SAM" id="SignalP"/>
    </source>
</evidence>
<dbReference type="Gene3D" id="1.10.1790.20">
    <property type="match status" value="1"/>
</dbReference>
<feature type="chain" id="PRO_5012277115" description="DNA-directed RNA polymerase" evidence="13">
    <location>
        <begin position="33"/>
        <end position="2124"/>
    </location>
</feature>
<dbReference type="GO" id="GO:0003677">
    <property type="term" value="F:DNA binding"/>
    <property type="evidence" value="ECO:0007669"/>
    <property type="project" value="InterPro"/>
</dbReference>
<dbReference type="InterPro" id="IPR038120">
    <property type="entry name" value="Rpb1_funnel_sf"/>
</dbReference>
<keyword evidence="6" id="KW-0479">Metal-binding</keyword>
<dbReference type="GO" id="GO:0000428">
    <property type="term" value="C:DNA-directed RNA polymerase complex"/>
    <property type="evidence" value="ECO:0007669"/>
    <property type="project" value="UniProtKB-KW"/>
</dbReference>
<evidence type="ECO:0000256" key="2">
    <source>
        <dbReference type="ARBA" id="ARBA00012418"/>
    </source>
</evidence>
<keyword evidence="16" id="KW-1185">Reference proteome</keyword>
<dbReference type="Gene3D" id="1.10.132.30">
    <property type="match status" value="1"/>
</dbReference>
<dbReference type="GO" id="GO:0005506">
    <property type="term" value="F:iron ion binding"/>
    <property type="evidence" value="ECO:0007669"/>
    <property type="project" value="InterPro"/>
</dbReference>
<dbReference type="SMART" id="SM00248">
    <property type="entry name" value="ANK"/>
    <property type="match status" value="3"/>
</dbReference>
<dbReference type="GO" id="GO:0003899">
    <property type="term" value="F:DNA-directed RNA polymerase activity"/>
    <property type="evidence" value="ECO:0007669"/>
    <property type="project" value="UniProtKB-EC"/>
</dbReference>
<dbReference type="Gene3D" id="2.60.120.620">
    <property type="entry name" value="q2cbj1_9rhob like domain"/>
    <property type="match status" value="1"/>
</dbReference>
<dbReference type="InterPro" id="IPR036770">
    <property type="entry name" value="Ankyrin_rpt-contain_sf"/>
</dbReference>
<keyword evidence="9" id="KW-0408">Iron</keyword>
<feature type="region of interest" description="Disordered" evidence="12">
    <location>
        <begin position="1401"/>
        <end position="1423"/>
    </location>
</feature>
<keyword evidence="11" id="KW-0040">ANK repeat</keyword>
<dbReference type="OrthoDB" id="498011at2759"/>
<dbReference type="InterPro" id="IPR045867">
    <property type="entry name" value="DNA-dir_RpoC_beta_prime"/>
</dbReference>
<dbReference type="GO" id="GO:0031418">
    <property type="term" value="F:L-ascorbic acid binding"/>
    <property type="evidence" value="ECO:0007669"/>
    <property type="project" value="InterPro"/>
</dbReference>
<dbReference type="Pfam" id="PF04998">
    <property type="entry name" value="RNA_pol_Rpb1_5"/>
    <property type="match status" value="1"/>
</dbReference>
<protein>
    <recommendedName>
        <fullName evidence="2">DNA-directed RNA polymerase</fullName>
        <ecNumber evidence="2">2.7.7.6</ecNumber>
    </recommendedName>
</protein>
<dbReference type="InterPro" id="IPR044862">
    <property type="entry name" value="Pro_4_hyd_alph_FE2OG_OXY"/>
</dbReference>
<keyword evidence="3 15" id="KW-0240">DNA-directed RNA polymerase</keyword>
<evidence type="ECO:0000259" key="14">
    <source>
        <dbReference type="PROSITE" id="PS51471"/>
    </source>
</evidence>
<dbReference type="PANTHER" id="PTHR19376:SF63">
    <property type="entry name" value="DNA-DIRECTED RNA POLYMERASE SUBUNIT BETA"/>
    <property type="match status" value="1"/>
</dbReference>
<dbReference type="InterPro" id="IPR007066">
    <property type="entry name" value="RNA_pol_Rpb1_3"/>
</dbReference>
<evidence type="ECO:0000256" key="3">
    <source>
        <dbReference type="ARBA" id="ARBA00022478"/>
    </source>
</evidence>
<name>A0A1Q9C769_SYMMI</name>
<dbReference type="PROSITE" id="PS50088">
    <property type="entry name" value="ANK_REPEAT"/>
    <property type="match status" value="1"/>
</dbReference>
<dbReference type="Pfam" id="PF13640">
    <property type="entry name" value="2OG-FeII_Oxy_3"/>
    <property type="match status" value="1"/>
</dbReference>
<organism evidence="15 16">
    <name type="scientific">Symbiodinium microadriaticum</name>
    <name type="common">Dinoflagellate</name>
    <name type="synonym">Zooxanthella microadriatica</name>
    <dbReference type="NCBI Taxonomy" id="2951"/>
    <lineage>
        <taxon>Eukaryota</taxon>
        <taxon>Sar</taxon>
        <taxon>Alveolata</taxon>
        <taxon>Dinophyceae</taxon>
        <taxon>Suessiales</taxon>
        <taxon>Symbiodiniaceae</taxon>
        <taxon>Symbiodinium</taxon>
    </lineage>
</organism>
<dbReference type="GO" id="GO:0051213">
    <property type="term" value="F:dioxygenase activity"/>
    <property type="evidence" value="ECO:0007669"/>
    <property type="project" value="UniProtKB-KW"/>
</dbReference>
<evidence type="ECO:0000256" key="4">
    <source>
        <dbReference type="ARBA" id="ARBA00022679"/>
    </source>
</evidence>
<evidence type="ECO:0000256" key="12">
    <source>
        <dbReference type="SAM" id="MobiDB-lite"/>
    </source>
</evidence>
<feature type="region of interest" description="Disordered" evidence="12">
    <location>
        <begin position="545"/>
        <end position="582"/>
    </location>
</feature>
<evidence type="ECO:0000256" key="8">
    <source>
        <dbReference type="ARBA" id="ARBA00023002"/>
    </source>
</evidence>
<dbReference type="GO" id="GO:0016705">
    <property type="term" value="F:oxidoreductase activity, acting on paired donors, with incorporation or reduction of molecular oxygen"/>
    <property type="evidence" value="ECO:0007669"/>
    <property type="project" value="InterPro"/>
</dbReference>
<dbReference type="PROSITE" id="PS50297">
    <property type="entry name" value="ANK_REP_REGION"/>
    <property type="match status" value="1"/>
</dbReference>
<dbReference type="Gene3D" id="1.25.40.20">
    <property type="entry name" value="Ankyrin repeat-containing domain"/>
    <property type="match status" value="1"/>
</dbReference>
<proteinExistence type="predicted"/>
<gene>
    <name evidence="15" type="primary">rpoC2</name>
    <name evidence="15" type="ORF">AK812_SmicGene41028</name>
</gene>
<dbReference type="SUPFAM" id="SSF64484">
    <property type="entry name" value="beta and beta-prime subunits of DNA dependent RNA-polymerase"/>
    <property type="match status" value="1"/>
</dbReference>
<dbReference type="Gene3D" id="1.10.274.100">
    <property type="entry name" value="RNA polymerase Rpb1, domain 3"/>
    <property type="match status" value="1"/>
</dbReference>
<dbReference type="EC" id="2.7.7.6" evidence="2"/>
<comment type="cofactor">
    <cofactor evidence="1">
        <name>L-ascorbate</name>
        <dbReference type="ChEBI" id="CHEBI:38290"/>
    </cofactor>
</comment>
<dbReference type="InterPro" id="IPR005123">
    <property type="entry name" value="Oxoglu/Fe-dep_dioxygenase_dom"/>
</dbReference>
<dbReference type="InterPro" id="IPR007083">
    <property type="entry name" value="RNA_pol_Rpb1_4"/>
</dbReference>
<evidence type="ECO:0000256" key="9">
    <source>
        <dbReference type="ARBA" id="ARBA00023004"/>
    </source>
</evidence>
<dbReference type="InterPro" id="IPR002110">
    <property type="entry name" value="Ankyrin_rpt"/>
</dbReference>
<reference evidence="15 16" key="1">
    <citation type="submission" date="2016-02" db="EMBL/GenBank/DDBJ databases">
        <title>Genome analysis of coral dinoflagellate symbionts highlights evolutionary adaptations to a symbiotic lifestyle.</title>
        <authorList>
            <person name="Aranda M."/>
            <person name="Li Y."/>
            <person name="Liew Y.J."/>
            <person name="Baumgarten S."/>
            <person name="Simakov O."/>
            <person name="Wilson M."/>
            <person name="Piel J."/>
            <person name="Ashoor H."/>
            <person name="Bougouffa S."/>
            <person name="Bajic V.B."/>
            <person name="Ryu T."/>
            <person name="Ravasi T."/>
            <person name="Bayer T."/>
            <person name="Micklem G."/>
            <person name="Kim H."/>
            <person name="Bhak J."/>
            <person name="Lajeunesse T.C."/>
            <person name="Voolstra C.R."/>
        </authorList>
    </citation>
    <scope>NUCLEOTIDE SEQUENCE [LARGE SCALE GENOMIC DNA]</scope>
    <source>
        <strain evidence="15 16">CCMP2467</strain>
    </source>
</reference>
<dbReference type="InterPro" id="IPR042102">
    <property type="entry name" value="RNA_pol_Rpb1_3_sf"/>
</dbReference>
<evidence type="ECO:0000256" key="11">
    <source>
        <dbReference type="PROSITE-ProRule" id="PRU00023"/>
    </source>
</evidence>
<comment type="caution">
    <text evidence="15">The sequence shown here is derived from an EMBL/GenBank/DDBJ whole genome shotgun (WGS) entry which is preliminary data.</text>
</comment>
<evidence type="ECO:0000313" key="15">
    <source>
        <dbReference type="EMBL" id="OLP78766.1"/>
    </source>
</evidence>
<keyword evidence="5" id="KW-0548">Nucleotidyltransferase</keyword>
<evidence type="ECO:0000313" key="16">
    <source>
        <dbReference type="Proteomes" id="UP000186817"/>
    </source>
</evidence>
<accession>A0A1Q9C769</accession>
<keyword evidence="4" id="KW-0808">Transferase</keyword>
<keyword evidence="13" id="KW-0732">Signal</keyword>